<evidence type="ECO:0000256" key="9">
    <source>
        <dbReference type="ARBA" id="ARBA00023136"/>
    </source>
</evidence>
<keyword evidence="12" id="KW-0969">Cilium</keyword>
<dbReference type="InterPro" id="IPR053716">
    <property type="entry name" value="Flag_assembly_chemotaxis_eff"/>
</dbReference>
<evidence type="ECO:0000256" key="8">
    <source>
        <dbReference type="ARBA" id="ARBA00022927"/>
    </source>
</evidence>
<feature type="compositionally biased region" description="Basic and acidic residues" evidence="11">
    <location>
        <begin position="126"/>
        <end position="137"/>
    </location>
</feature>
<sequence>MELDKLDKVALVAKTEENRAAGTLQRSQQAHDQSSAKLSQLEQFKQEYELRLQAMASSGMDARQLVDYRRFLHNLNDAISLQGQENSRTQVELESNRENLVDRTLRRSSVDELISRGRLDLLRAGDKEEQKHSDEVSLQRFDGNG</sequence>
<feature type="region of interest" description="Disordered" evidence="11">
    <location>
        <begin position="126"/>
        <end position="145"/>
    </location>
</feature>
<keyword evidence="4" id="KW-0813">Transport</keyword>
<evidence type="ECO:0000256" key="6">
    <source>
        <dbReference type="ARBA" id="ARBA00022500"/>
    </source>
</evidence>
<name>A0ABZ0IC47_9GAMM</name>
<evidence type="ECO:0000256" key="7">
    <source>
        <dbReference type="ARBA" id="ARBA00022795"/>
    </source>
</evidence>
<keyword evidence="7" id="KW-1005">Bacterial flagellum biogenesis</keyword>
<comment type="subcellular location">
    <subcellularLocation>
        <location evidence="1">Cell membrane</location>
        <topology evidence="1">Peripheral membrane protein</topology>
        <orientation evidence="1">Cytoplasmic side</orientation>
    </subcellularLocation>
</comment>
<proteinExistence type="inferred from homology"/>
<keyword evidence="5" id="KW-1003">Cell membrane</keyword>
<keyword evidence="10" id="KW-1006">Bacterial flagellum protein export</keyword>
<evidence type="ECO:0000256" key="10">
    <source>
        <dbReference type="ARBA" id="ARBA00023225"/>
    </source>
</evidence>
<organism evidence="12 13">
    <name type="scientific">Congregibacter brevis</name>
    <dbReference type="NCBI Taxonomy" id="3081201"/>
    <lineage>
        <taxon>Bacteria</taxon>
        <taxon>Pseudomonadati</taxon>
        <taxon>Pseudomonadota</taxon>
        <taxon>Gammaproteobacteria</taxon>
        <taxon>Cellvibrionales</taxon>
        <taxon>Halieaceae</taxon>
        <taxon>Congregibacter</taxon>
    </lineage>
</organism>
<protein>
    <recommendedName>
        <fullName evidence="3">Flagellar FliJ protein</fullName>
    </recommendedName>
</protein>
<evidence type="ECO:0000313" key="12">
    <source>
        <dbReference type="EMBL" id="WOJ96636.1"/>
    </source>
</evidence>
<keyword evidence="9" id="KW-0472">Membrane</keyword>
<evidence type="ECO:0000256" key="4">
    <source>
        <dbReference type="ARBA" id="ARBA00022448"/>
    </source>
</evidence>
<dbReference type="NCBIfam" id="TIGR02473">
    <property type="entry name" value="flagell_FliJ"/>
    <property type="match status" value="1"/>
</dbReference>
<keyword evidence="6" id="KW-0145">Chemotaxis</keyword>
<comment type="similarity">
    <text evidence="2">Belongs to the FliJ family.</text>
</comment>
<reference evidence="12 13" key="1">
    <citation type="submission" date="2023-10" db="EMBL/GenBank/DDBJ databases">
        <title>Two novel species belonging to the OM43/NOR5 clade.</title>
        <authorList>
            <person name="Park M."/>
        </authorList>
    </citation>
    <scope>NUCLEOTIDE SEQUENCE [LARGE SCALE GENOMIC DNA]</scope>
    <source>
        <strain evidence="12 13">IMCC45268</strain>
    </source>
</reference>
<evidence type="ECO:0000256" key="5">
    <source>
        <dbReference type="ARBA" id="ARBA00022475"/>
    </source>
</evidence>
<keyword evidence="12" id="KW-0282">Flagellum</keyword>
<evidence type="ECO:0000256" key="1">
    <source>
        <dbReference type="ARBA" id="ARBA00004413"/>
    </source>
</evidence>
<dbReference type="InterPro" id="IPR012823">
    <property type="entry name" value="Flagell_FliJ"/>
</dbReference>
<keyword evidence="13" id="KW-1185">Reference proteome</keyword>
<evidence type="ECO:0000313" key="13">
    <source>
        <dbReference type="Proteomes" id="UP001626549"/>
    </source>
</evidence>
<dbReference type="Gene3D" id="1.10.287.1700">
    <property type="match status" value="1"/>
</dbReference>
<dbReference type="Proteomes" id="UP001626549">
    <property type="component" value="Chromosome"/>
</dbReference>
<dbReference type="PANTHER" id="PTHR38786:SF1">
    <property type="entry name" value="FLAGELLAR FLIJ PROTEIN"/>
    <property type="match status" value="1"/>
</dbReference>
<keyword evidence="12" id="KW-0966">Cell projection</keyword>
<dbReference type="PANTHER" id="PTHR38786">
    <property type="entry name" value="FLAGELLAR FLIJ PROTEIN"/>
    <property type="match status" value="1"/>
</dbReference>
<evidence type="ECO:0000256" key="11">
    <source>
        <dbReference type="SAM" id="MobiDB-lite"/>
    </source>
</evidence>
<accession>A0ABZ0IC47</accession>
<dbReference type="InterPro" id="IPR052570">
    <property type="entry name" value="FliJ"/>
</dbReference>
<keyword evidence="8" id="KW-0653">Protein transport</keyword>
<evidence type="ECO:0000256" key="2">
    <source>
        <dbReference type="ARBA" id="ARBA00010004"/>
    </source>
</evidence>
<dbReference type="Pfam" id="PF02050">
    <property type="entry name" value="FliJ"/>
    <property type="match status" value="1"/>
</dbReference>
<evidence type="ECO:0000256" key="3">
    <source>
        <dbReference type="ARBA" id="ARBA00020392"/>
    </source>
</evidence>
<gene>
    <name evidence="12" type="primary">fliJ</name>
    <name evidence="12" type="ORF">R0137_15505</name>
</gene>
<dbReference type="EMBL" id="CP136865">
    <property type="protein sequence ID" value="WOJ96636.1"/>
    <property type="molecule type" value="Genomic_DNA"/>
</dbReference>
<dbReference type="RefSeq" id="WP_407327313.1">
    <property type="nucleotide sequence ID" value="NZ_CP136865.1"/>
</dbReference>